<evidence type="ECO:0000313" key="1">
    <source>
        <dbReference type="EMBL" id="KAF9754690.1"/>
    </source>
</evidence>
<dbReference type="EMBL" id="JADCTT010000003">
    <property type="protein sequence ID" value="KAF9754690.1"/>
    <property type="molecule type" value="Genomic_DNA"/>
</dbReference>
<sequence length="89" mass="10146">MQTLVEDERSMMTVRLASIDDFILFHARIMMIGGAAHRSLRQPEDLMRVQIPDGPNIFVVQAELLELSAASHDRVLTEQEHKHPEVLGR</sequence>
<comment type="caution">
    <text evidence="1">The sequence shown here is derived from an EMBL/GenBank/DDBJ whole genome shotgun (WGS) entry which is preliminary data.</text>
</comment>
<reference evidence="1" key="1">
    <citation type="submission" date="2020-10" db="EMBL/GenBank/DDBJ databases">
        <title>High-Quality Genome Resource of Clonostachys rosea strain S41 by Oxford Nanopore Long-Read Sequencing.</title>
        <authorList>
            <person name="Wang H."/>
        </authorList>
    </citation>
    <scope>NUCLEOTIDE SEQUENCE</scope>
    <source>
        <strain evidence="1">S41</strain>
    </source>
</reference>
<name>A0A8H7NFG6_BIOOC</name>
<dbReference type="Proteomes" id="UP000616885">
    <property type="component" value="Unassembled WGS sequence"/>
</dbReference>
<gene>
    <name evidence="1" type="ORF">IM811_010131</name>
</gene>
<evidence type="ECO:0000313" key="2">
    <source>
        <dbReference type="Proteomes" id="UP000616885"/>
    </source>
</evidence>
<accession>A0A8H7NFG6</accession>
<organism evidence="1 2">
    <name type="scientific">Bionectria ochroleuca</name>
    <name type="common">Gliocladium roseum</name>
    <dbReference type="NCBI Taxonomy" id="29856"/>
    <lineage>
        <taxon>Eukaryota</taxon>
        <taxon>Fungi</taxon>
        <taxon>Dikarya</taxon>
        <taxon>Ascomycota</taxon>
        <taxon>Pezizomycotina</taxon>
        <taxon>Sordariomycetes</taxon>
        <taxon>Hypocreomycetidae</taxon>
        <taxon>Hypocreales</taxon>
        <taxon>Bionectriaceae</taxon>
        <taxon>Clonostachys</taxon>
    </lineage>
</organism>
<proteinExistence type="predicted"/>
<dbReference type="AlphaFoldDB" id="A0A8H7NFG6"/>
<protein>
    <submittedName>
        <fullName evidence="1">Uncharacterized protein</fullName>
    </submittedName>
</protein>